<evidence type="ECO:0000256" key="3">
    <source>
        <dbReference type="ARBA" id="ARBA00022676"/>
    </source>
</evidence>
<dbReference type="PANTHER" id="PTHR19278:SF9">
    <property type="entry name" value="URIDINE 5'-MONOPHOSPHATE SYNTHASE"/>
    <property type="match status" value="1"/>
</dbReference>
<evidence type="ECO:0000256" key="5">
    <source>
        <dbReference type="ARBA" id="ARBA00022975"/>
    </source>
</evidence>
<accession>A0ABM9HF31</accession>
<keyword evidence="9" id="KW-1185">Reference proteome</keyword>
<comment type="cofactor">
    <cofactor evidence="6">
        <name>Mg(2+)</name>
        <dbReference type="ChEBI" id="CHEBI:18420"/>
    </cofactor>
</comment>
<comment type="similarity">
    <text evidence="6">Belongs to the purine/pyrimidine phosphoribosyltransferase family. PyrE subfamily.</text>
</comment>
<dbReference type="HAMAP" id="MF_01208">
    <property type="entry name" value="PyrE"/>
    <property type="match status" value="1"/>
</dbReference>
<feature type="binding site" evidence="6">
    <location>
        <position position="102"/>
    </location>
    <ligand>
        <name>5-phospho-alpha-D-ribose 1-diphosphate</name>
        <dbReference type="ChEBI" id="CHEBI:58017"/>
        <note>ligand shared between dimeric partners</note>
    </ligand>
</feature>
<feature type="binding site" evidence="6">
    <location>
        <position position="96"/>
    </location>
    <ligand>
        <name>5-phospho-alpha-D-ribose 1-diphosphate</name>
        <dbReference type="ChEBI" id="CHEBI:58017"/>
        <note>ligand shared between dimeric partners</note>
    </ligand>
</feature>
<evidence type="ECO:0000313" key="9">
    <source>
        <dbReference type="Proteomes" id="UP001157733"/>
    </source>
</evidence>
<dbReference type="InterPro" id="IPR023031">
    <property type="entry name" value="OPRT"/>
</dbReference>
<keyword evidence="4 6" id="KW-0808">Transferase</keyword>
<dbReference type="Proteomes" id="UP001157733">
    <property type="component" value="Chromosome"/>
</dbReference>
<feature type="binding site" evidence="6">
    <location>
        <position position="100"/>
    </location>
    <ligand>
        <name>5-phospho-alpha-D-ribose 1-diphosphate</name>
        <dbReference type="ChEBI" id="CHEBI:58017"/>
        <note>ligand shared between dimeric partners</note>
    </ligand>
</feature>
<dbReference type="Gene3D" id="3.40.50.2020">
    <property type="match status" value="1"/>
</dbReference>
<protein>
    <recommendedName>
        <fullName evidence="2 6">Orotate phosphoribosyltransferase</fullName>
        <shortName evidence="6">OPRT</shortName>
        <shortName evidence="6">OPRTase</shortName>
        <ecNumber evidence="2 6">2.4.2.10</ecNumber>
    </recommendedName>
</protein>
<evidence type="ECO:0000256" key="2">
    <source>
        <dbReference type="ARBA" id="ARBA00011971"/>
    </source>
</evidence>
<gene>
    <name evidence="6 8" type="primary">pyrE</name>
    <name evidence="8" type="ORF">NSPWAT_1786</name>
</gene>
<keyword evidence="6" id="KW-0460">Magnesium</keyword>
<dbReference type="SUPFAM" id="SSF53271">
    <property type="entry name" value="PRTase-like"/>
    <property type="match status" value="1"/>
</dbReference>
<sequence length="213" mass="23455">MAHWKRIARVALDIGAIRINPEKPFTWASGYRMPIYNDNRLLLDEPRHRFLIAESMQAVIESKHIAVDCIAGTATAGIPHATTLANLLETSLVYVRPSSKQHGLKNQIEGRLKAGQKVVVVEDLVSTGGSVLKAVDALRQAGAHVTHCLCIFSYGFEDAEAAFQKAGCHLHTLLTFQDLVAFAEECGEIDSSQKSLLDGWYQNPFEWAAQQGL</sequence>
<comment type="pathway">
    <text evidence="1 6">Pyrimidine metabolism; UMP biosynthesis via de novo pathway; UMP from orotate: step 1/2.</text>
</comment>
<dbReference type="CDD" id="cd06223">
    <property type="entry name" value="PRTases_typeI"/>
    <property type="match status" value="1"/>
</dbReference>
<evidence type="ECO:0000256" key="6">
    <source>
        <dbReference type="HAMAP-Rule" id="MF_01208"/>
    </source>
</evidence>
<comment type="function">
    <text evidence="6">Catalyzes the transfer of a ribosyl phosphate group from 5-phosphoribose 1-diphosphate to orotate, leading to the formation of orotidine monophosphate (OMP).</text>
</comment>
<dbReference type="RefSeq" id="WP_282011535.1">
    <property type="nucleotide sequence ID" value="NZ_OX336137.1"/>
</dbReference>
<dbReference type="EMBL" id="OX336137">
    <property type="protein sequence ID" value="CAI2718645.1"/>
    <property type="molecule type" value="Genomic_DNA"/>
</dbReference>
<dbReference type="GO" id="GO:0004588">
    <property type="term" value="F:orotate phosphoribosyltransferase activity"/>
    <property type="evidence" value="ECO:0007669"/>
    <property type="project" value="UniProtKB-EC"/>
</dbReference>
<proteinExistence type="inferred from homology"/>
<evidence type="ECO:0000256" key="4">
    <source>
        <dbReference type="ARBA" id="ARBA00022679"/>
    </source>
</evidence>
<comment type="caution">
    <text evidence="6">Lacks conserved residue(s) required for the propagation of feature annotation.</text>
</comment>
<reference evidence="8 9" key="1">
    <citation type="submission" date="2022-09" db="EMBL/GenBank/DDBJ databases">
        <authorList>
            <person name="Kop L."/>
        </authorList>
    </citation>
    <scope>NUCLEOTIDE SEQUENCE [LARGE SCALE GENOMIC DNA]</scope>
    <source>
        <strain evidence="8 9">347</strain>
    </source>
</reference>
<dbReference type="EC" id="2.4.2.10" evidence="2 6"/>
<dbReference type="InterPro" id="IPR029057">
    <property type="entry name" value="PRTase-like"/>
</dbReference>
<feature type="binding site" evidence="6">
    <location>
        <position position="126"/>
    </location>
    <ligand>
        <name>orotate</name>
        <dbReference type="ChEBI" id="CHEBI:30839"/>
    </ligand>
</feature>
<evidence type="ECO:0000256" key="1">
    <source>
        <dbReference type="ARBA" id="ARBA00004889"/>
    </source>
</evidence>
<dbReference type="InterPro" id="IPR004467">
    <property type="entry name" value="Or_phspho_trans_dom"/>
</dbReference>
<dbReference type="Pfam" id="PF00156">
    <property type="entry name" value="Pribosyltran"/>
    <property type="match status" value="1"/>
</dbReference>
<dbReference type="PANTHER" id="PTHR19278">
    <property type="entry name" value="OROTATE PHOSPHORIBOSYLTRANSFERASE"/>
    <property type="match status" value="1"/>
</dbReference>
<feature type="domain" description="Phosphoribosyltransferase" evidence="7">
    <location>
        <begin position="43"/>
        <end position="152"/>
    </location>
</feature>
<organism evidence="8 9">
    <name type="scientific">Nitrospina watsonii</name>
    <dbReference type="NCBI Taxonomy" id="1323948"/>
    <lineage>
        <taxon>Bacteria</taxon>
        <taxon>Pseudomonadati</taxon>
        <taxon>Nitrospinota/Tectimicrobiota group</taxon>
        <taxon>Nitrospinota</taxon>
        <taxon>Nitrospinia</taxon>
        <taxon>Nitrospinales</taxon>
        <taxon>Nitrospinaceae</taxon>
        <taxon>Nitrospina</taxon>
    </lineage>
</organism>
<evidence type="ECO:0000313" key="8">
    <source>
        <dbReference type="EMBL" id="CAI2718645.1"/>
    </source>
</evidence>
<keyword evidence="5 6" id="KW-0665">Pyrimidine biosynthesis</keyword>
<name>A0ABM9HF31_9BACT</name>
<keyword evidence="3 6" id="KW-0328">Glycosyltransferase</keyword>
<comment type="catalytic activity">
    <reaction evidence="6">
        <text>orotidine 5'-phosphate + diphosphate = orotate + 5-phospho-alpha-D-ribose 1-diphosphate</text>
        <dbReference type="Rhea" id="RHEA:10380"/>
        <dbReference type="ChEBI" id="CHEBI:30839"/>
        <dbReference type="ChEBI" id="CHEBI:33019"/>
        <dbReference type="ChEBI" id="CHEBI:57538"/>
        <dbReference type="ChEBI" id="CHEBI:58017"/>
        <dbReference type="EC" id="2.4.2.10"/>
    </reaction>
</comment>
<dbReference type="InterPro" id="IPR000836">
    <property type="entry name" value="PRTase_dom"/>
</dbReference>
<comment type="subunit">
    <text evidence="6">Homodimer.</text>
</comment>
<feature type="binding site" description="in other chain" evidence="6">
    <location>
        <begin position="122"/>
        <end position="130"/>
    </location>
    <ligand>
        <name>5-phospho-alpha-D-ribose 1-diphosphate</name>
        <dbReference type="ChEBI" id="CHEBI:58017"/>
        <note>ligand shared between dimeric partners</note>
    </ligand>
</feature>
<dbReference type="NCBIfam" id="TIGR00336">
    <property type="entry name" value="pyrE"/>
    <property type="match status" value="1"/>
</dbReference>
<evidence type="ECO:0000259" key="7">
    <source>
        <dbReference type="Pfam" id="PF00156"/>
    </source>
</evidence>